<dbReference type="SMART" id="SM00530">
    <property type="entry name" value="HTH_XRE"/>
    <property type="match status" value="1"/>
</dbReference>
<dbReference type="GO" id="GO:0003700">
    <property type="term" value="F:DNA-binding transcription factor activity"/>
    <property type="evidence" value="ECO:0007669"/>
    <property type="project" value="TreeGrafter"/>
</dbReference>
<evidence type="ECO:0000259" key="2">
    <source>
        <dbReference type="PROSITE" id="PS50943"/>
    </source>
</evidence>
<dbReference type="Gene3D" id="3.40.50.300">
    <property type="entry name" value="P-loop containing nucleotide triphosphate hydrolases"/>
    <property type="match status" value="1"/>
</dbReference>
<dbReference type="PANTHER" id="PTHR46797">
    <property type="entry name" value="HTH-TYPE TRANSCRIPTIONAL REGULATOR"/>
    <property type="match status" value="1"/>
</dbReference>
<dbReference type="InterPro" id="IPR050807">
    <property type="entry name" value="TransReg_Diox_bact_type"/>
</dbReference>
<dbReference type="AlphaFoldDB" id="A0A653AEY2"/>
<dbReference type="SUPFAM" id="SSF47413">
    <property type="entry name" value="lambda repressor-like DNA-binding domains"/>
    <property type="match status" value="1"/>
</dbReference>
<reference evidence="3" key="1">
    <citation type="submission" date="2018-07" db="EMBL/GenBank/DDBJ databases">
        <authorList>
            <consortium name="Genoscope - CEA"/>
            <person name="William W."/>
        </authorList>
    </citation>
    <scope>NUCLEOTIDE SEQUENCE</scope>
    <source>
        <strain evidence="3">IK1</strain>
    </source>
</reference>
<dbReference type="GO" id="GO:0003677">
    <property type="term" value="F:DNA binding"/>
    <property type="evidence" value="ECO:0007669"/>
    <property type="project" value="UniProtKB-KW"/>
</dbReference>
<dbReference type="Pfam" id="PF01381">
    <property type="entry name" value="HTH_3"/>
    <property type="match status" value="1"/>
</dbReference>
<dbReference type="Gene3D" id="1.10.260.40">
    <property type="entry name" value="lambda repressor-like DNA-binding domains"/>
    <property type="match status" value="1"/>
</dbReference>
<dbReference type="InterPro" id="IPR027417">
    <property type="entry name" value="P-loop_NTPase"/>
</dbReference>
<dbReference type="GO" id="GO:0005829">
    <property type="term" value="C:cytosol"/>
    <property type="evidence" value="ECO:0007669"/>
    <property type="project" value="TreeGrafter"/>
</dbReference>
<dbReference type="InterPro" id="IPR011051">
    <property type="entry name" value="RmlC_Cupin_sf"/>
</dbReference>
<dbReference type="InterPro" id="IPR014710">
    <property type="entry name" value="RmlC-like_jellyroll"/>
</dbReference>
<evidence type="ECO:0000313" key="3">
    <source>
        <dbReference type="EMBL" id="VBB46596.1"/>
    </source>
</evidence>
<dbReference type="Pfam" id="PF07883">
    <property type="entry name" value="Cupin_2"/>
    <property type="match status" value="1"/>
</dbReference>
<dbReference type="CDD" id="cd02209">
    <property type="entry name" value="cupin_XRE_C"/>
    <property type="match status" value="1"/>
</dbReference>
<organism evidence="3">
    <name type="scientific">Uncultured Desulfatiglans sp</name>
    <dbReference type="NCBI Taxonomy" id="1748965"/>
    <lineage>
        <taxon>Bacteria</taxon>
        <taxon>Pseudomonadati</taxon>
        <taxon>Thermodesulfobacteriota</taxon>
        <taxon>Desulfobacteria</taxon>
        <taxon>Desulfatiglandales</taxon>
        <taxon>Desulfatiglandaceae</taxon>
        <taxon>Desulfatiglans</taxon>
        <taxon>environmental samples</taxon>
    </lineage>
</organism>
<dbReference type="SUPFAM" id="SSF52540">
    <property type="entry name" value="P-loop containing nucleoside triphosphate hydrolases"/>
    <property type="match status" value="1"/>
</dbReference>
<dbReference type="Gene3D" id="2.60.120.10">
    <property type="entry name" value="Jelly Rolls"/>
    <property type="match status" value="1"/>
</dbReference>
<gene>
    <name evidence="3" type="ORF">TRIP_B40390</name>
</gene>
<sequence>MTKRIRVASGVEDLDRLLGGLFIGDNVVWHDDAGSLASVFCLNFIQASQAQGRPIIYVSFDRSPRNLLDKLGPLAESPYLTILDCFTYGKGDGSDVFLRFYDRPEAEGPCRILCVREPREVERVKDAFYGVHAPMEGDVRFVFESLTGMQELWGGEEHIREFYSHSCPRLYELNTIAYWILEKRAHSARLKAQINQIAQVAIELSVKRGRTSLTVLKAEKRNLDTLDKPFSYWSRDLTVTFESERRSTGGLDIGPRLKELRTRRGFSQTELAKMVGVTPSTISQVEGNLIYPSLPALLKMAEVLSVEMAAFFRGEGEEDHPVVFRGAEGLDVRLADLPEGQVTAKLLTPLDLEPKAEPYLLEIQPRGSIHNHFMIHKGEEMGYLLSGRLEFVLGKSVHTAEEGDVIYLRSGMPSQWKNPGPEPARLLWVKIR</sequence>
<proteinExistence type="predicted"/>
<name>A0A653AEY2_UNCDX</name>
<accession>A0A653AEY2</accession>
<dbReference type="InterPro" id="IPR013096">
    <property type="entry name" value="Cupin_2"/>
</dbReference>
<feature type="domain" description="HTH cro/C1-type" evidence="2">
    <location>
        <begin position="257"/>
        <end position="311"/>
    </location>
</feature>
<dbReference type="PROSITE" id="PS50943">
    <property type="entry name" value="HTH_CROC1"/>
    <property type="match status" value="1"/>
</dbReference>
<dbReference type="CDD" id="cd00093">
    <property type="entry name" value="HTH_XRE"/>
    <property type="match status" value="1"/>
</dbReference>
<dbReference type="InterPro" id="IPR010982">
    <property type="entry name" value="Lambda_DNA-bd_dom_sf"/>
</dbReference>
<evidence type="ECO:0000256" key="1">
    <source>
        <dbReference type="ARBA" id="ARBA00023125"/>
    </source>
</evidence>
<keyword evidence="1" id="KW-0238">DNA-binding</keyword>
<dbReference type="SUPFAM" id="SSF51182">
    <property type="entry name" value="RmlC-like cupins"/>
    <property type="match status" value="1"/>
</dbReference>
<protein>
    <submittedName>
        <fullName evidence="3">Putative transcriptional regulator</fullName>
    </submittedName>
</protein>
<dbReference type="PANTHER" id="PTHR46797:SF2">
    <property type="entry name" value="TRANSCRIPTIONAL REGULATOR"/>
    <property type="match status" value="1"/>
</dbReference>
<dbReference type="InterPro" id="IPR001387">
    <property type="entry name" value="Cro/C1-type_HTH"/>
</dbReference>
<dbReference type="EMBL" id="UPXX01000031">
    <property type="protein sequence ID" value="VBB46596.1"/>
    <property type="molecule type" value="Genomic_DNA"/>
</dbReference>